<feature type="transmembrane region" description="Helical" evidence="1">
    <location>
        <begin position="12"/>
        <end position="33"/>
    </location>
</feature>
<evidence type="ECO:0000256" key="1">
    <source>
        <dbReference type="SAM" id="Phobius"/>
    </source>
</evidence>
<geneLocation type="plastid" evidence="3"/>
<protein>
    <recommendedName>
        <fullName evidence="2">DUF6737 domain-containing protein</fullName>
    </recommendedName>
</protein>
<proteinExistence type="predicted"/>
<keyword evidence="1" id="KW-0472">Membrane</keyword>
<evidence type="ECO:0000313" key="3">
    <source>
        <dbReference type="EMBL" id="AUG32712.1"/>
    </source>
</evidence>
<dbReference type="InterPro" id="IPR046625">
    <property type="entry name" value="DUF6737"/>
</dbReference>
<evidence type="ECO:0000259" key="2">
    <source>
        <dbReference type="Pfam" id="PF20522"/>
    </source>
</evidence>
<reference evidence="3" key="1">
    <citation type="submission" date="2017-10" db="EMBL/GenBank/DDBJ databases">
        <title>Paulinella longichromatophora chromatophore genome.</title>
        <authorList>
            <person name="Lhee D."/>
            <person name="Yoon H.S."/>
        </authorList>
    </citation>
    <scope>NUCLEOTIDE SEQUENCE</scope>
</reference>
<name>A0A2H4ZQA3_9EUKA</name>
<dbReference type="EMBL" id="MG264610">
    <property type="protein sequence ID" value="AUG32712.1"/>
    <property type="molecule type" value="Genomic_DNA"/>
</dbReference>
<accession>A0A2H4ZQA3</accession>
<keyword evidence="3" id="KW-0934">Plastid</keyword>
<keyword evidence="1" id="KW-0812">Transmembrane</keyword>
<keyword evidence="1" id="KW-1133">Transmembrane helix</keyword>
<gene>
    <name evidence="3" type="ORF">PLO_739</name>
</gene>
<feature type="domain" description="DUF6737" evidence="2">
    <location>
        <begin position="9"/>
        <end position="62"/>
    </location>
</feature>
<organism evidence="3">
    <name type="scientific">Paulinella longichromatophora</name>
    <dbReference type="NCBI Taxonomy" id="1708747"/>
    <lineage>
        <taxon>Eukaryota</taxon>
        <taxon>Sar</taxon>
        <taxon>Rhizaria</taxon>
        <taxon>Cercozoa</taxon>
        <taxon>Imbricatea</taxon>
        <taxon>Silicofilosea</taxon>
        <taxon>Euglyphida</taxon>
        <taxon>Paulinellidae</taxon>
        <taxon>Paulinella</taxon>
    </lineage>
</organism>
<sequence length="73" mass="8913">MYTQWIFFWSFKTWWCQPWSIMITGTILLLIVWELLQSRWILLLLSGAILCWWILFLVVIPALYLQSFVKQDT</sequence>
<dbReference type="AlphaFoldDB" id="A0A2H4ZQA3"/>
<feature type="transmembrane region" description="Helical" evidence="1">
    <location>
        <begin position="40"/>
        <end position="64"/>
    </location>
</feature>
<dbReference type="Pfam" id="PF20522">
    <property type="entry name" value="DUF6737"/>
    <property type="match status" value="1"/>
</dbReference>